<protein>
    <submittedName>
        <fullName evidence="1">Uncharacterized protein</fullName>
    </submittedName>
</protein>
<gene>
    <name evidence="1" type="ordered locus">Galf_1242</name>
</gene>
<name>D9SFH3_GALCS</name>
<dbReference type="EMBL" id="CP002159">
    <property type="protein sequence ID" value="ADL55270.1"/>
    <property type="molecule type" value="Genomic_DNA"/>
</dbReference>
<dbReference type="AlphaFoldDB" id="D9SFH3"/>
<dbReference type="OrthoDB" id="9990777at2"/>
<keyword evidence="2" id="KW-1185">Reference proteome</keyword>
<dbReference type="KEGG" id="gca:Galf_1242"/>
<evidence type="ECO:0000313" key="1">
    <source>
        <dbReference type="EMBL" id="ADL55270.1"/>
    </source>
</evidence>
<dbReference type="HOGENOM" id="CLU_2246081_0_0_4"/>
<dbReference type="Proteomes" id="UP000001235">
    <property type="component" value="Chromosome"/>
</dbReference>
<proteinExistence type="predicted"/>
<evidence type="ECO:0000313" key="2">
    <source>
        <dbReference type="Proteomes" id="UP000001235"/>
    </source>
</evidence>
<organism evidence="1 2">
    <name type="scientific">Gallionella capsiferriformans (strain ES-2)</name>
    <name type="common">Gallionella ferruginea capsiferriformans (strain ES-2)</name>
    <dbReference type="NCBI Taxonomy" id="395494"/>
    <lineage>
        <taxon>Bacteria</taxon>
        <taxon>Pseudomonadati</taxon>
        <taxon>Pseudomonadota</taxon>
        <taxon>Betaproteobacteria</taxon>
        <taxon>Nitrosomonadales</taxon>
        <taxon>Gallionellaceae</taxon>
        <taxon>Gallionella</taxon>
    </lineage>
</organism>
<reference evidence="1 2" key="1">
    <citation type="submission" date="2010-08" db="EMBL/GenBank/DDBJ databases">
        <title>Complete sequence of Gallionella capsiferriformans ES-2.</title>
        <authorList>
            <consortium name="US DOE Joint Genome Institute"/>
            <person name="Lucas S."/>
            <person name="Copeland A."/>
            <person name="Lapidus A."/>
            <person name="Cheng J.-F."/>
            <person name="Bruce D."/>
            <person name="Goodwin L."/>
            <person name="Pitluck S."/>
            <person name="Chertkov O."/>
            <person name="Davenport K.W."/>
            <person name="Detter J.C."/>
            <person name="Han C."/>
            <person name="Tapia R."/>
            <person name="Land M."/>
            <person name="Hauser L."/>
            <person name="Chang Y.-J."/>
            <person name="Jeffries C."/>
            <person name="Kyrpides N."/>
            <person name="Ivanova N."/>
            <person name="Mikhailova N."/>
            <person name="Shelobolina E.S."/>
            <person name="Picardal F."/>
            <person name="Roden E."/>
            <person name="Emerson D."/>
            <person name="Woyke T."/>
        </authorList>
    </citation>
    <scope>NUCLEOTIDE SEQUENCE [LARGE SCALE GENOMIC DNA]</scope>
    <source>
        <strain evidence="1 2">ES-2</strain>
    </source>
</reference>
<dbReference type="STRING" id="395494.Galf_1242"/>
<accession>D9SFH3</accession>
<dbReference type="RefSeq" id="WP_013293209.1">
    <property type="nucleotide sequence ID" value="NC_014394.1"/>
</dbReference>
<sequence>MSYLSNLPRELRFSGERSLQEAADVRLGRQQRYPNHFVEVTPKSIETRTAEVQANGRLALAGDRRKICQRILHKPVLVDFRSGVHRRCRNLREDDMVEHVSVSA</sequence>